<evidence type="ECO:0000313" key="4">
    <source>
        <dbReference type="Proteomes" id="UP000242791"/>
    </source>
</evidence>
<evidence type="ECO:0000313" key="3">
    <source>
        <dbReference type="EMBL" id="OJD25489.1"/>
    </source>
</evidence>
<dbReference type="GO" id="GO:0032797">
    <property type="term" value="C:SMN complex"/>
    <property type="evidence" value="ECO:0007669"/>
    <property type="project" value="TreeGrafter"/>
</dbReference>
<dbReference type="AlphaFoldDB" id="A0A1J9QAD2"/>
<dbReference type="Pfam" id="PF04938">
    <property type="entry name" value="SIP1"/>
    <property type="match status" value="1"/>
</dbReference>
<comment type="caution">
    <text evidence="3">The sequence shown here is derived from an EMBL/GenBank/DDBJ whole genome shotgun (WGS) entry which is preliminary data.</text>
</comment>
<dbReference type="GO" id="GO:0005634">
    <property type="term" value="C:nucleus"/>
    <property type="evidence" value="ECO:0007669"/>
    <property type="project" value="TreeGrafter"/>
</dbReference>
<feature type="region of interest" description="Disordered" evidence="2">
    <location>
        <begin position="1"/>
        <end position="64"/>
    </location>
</feature>
<dbReference type="Proteomes" id="UP000242791">
    <property type="component" value="Unassembled WGS sequence"/>
</dbReference>
<feature type="region of interest" description="Disordered" evidence="2">
    <location>
        <begin position="328"/>
        <end position="370"/>
    </location>
</feature>
<organism evidence="3 4">
    <name type="scientific">Blastomyces percursus</name>
    <dbReference type="NCBI Taxonomy" id="1658174"/>
    <lineage>
        <taxon>Eukaryota</taxon>
        <taxon>Fungi</taxon>
        <taxon>Dikarya</taxon>
        <taxon>Ascomycota</taxon>
        <taxon>Pezizomycotina</taxon>
        <taxon>Eurotiomycetes</taxon>
        <taxon>Eurotiomycetidae</taxon>
        <taxon>Onygenales</taxon>
        <taxon>Ajellomycetaceae</taxon>
        <taxon>Blastomyces</taxon>
    </lineage>
</organism>
<accession>A0A1J9QAD2</accession>
<name>A0A1J9QAD2_9EURO</name>
<dbReference type="EMBL" id="LGTZ01000366">
    <property type="protein sequence ID" value="OJD25489.1"/>
    <property type="molecule type" value="Genomic_DNA"/>
</dbReference>
<comment type="similarity">
    <text evidence="1">Belongs to the gemin-2 family.</text>
</comment>
<feature type="compositionally biased region" description="Acidic residues" evidence="2">
    <location>
        <begin position="335"/>
        <end position="346"/>
    </location>
</feature>
<evidence type="ECO:0000256" key="1">
    <source>
        <dbReference type="ARBA" id="ARBA00025758"/>
    </source>
</evidence>
<dbReference type="PANTHER" id="PTHR12794:SF0">
    <property type="entry name" value="GEM-ASSOCIATED PROTEIN 2"/>
    <property type="match status" value="1"/>
</dbReference>
<dbReference type="VEuPathDB" id="FungiDB:ACJ73_03138"/>
<feature type="region of interest" description="Disordered" evidence="2">
    <location>
        <begin position="430"/>
        <end position="468"/>
    </location>
</feature>
<evidence type="ECO:0000256" key="2">
    <source>
        <dbReference type="SAM" id="MobiDB-lite"/>
    </source>
</evidence>
<dbReference type="GO" id="GO:0000387">
    <property type="term" value="P:spliceosomal snRNP assembly"/>
    <property type="evidence" value="ECO:0007669"/>
    <property type="project" value="InterPro"/>
</dbReference>
<protein>
    <submittedName>
        <fullName evidence="3">Uncharacterized protein</fullName>
    </submittedName>
</protein>
<dbReference type="InterPro" id="IPR035426">
    <property type="entry name" value="Gemin2/Brr1"/>
</dbReference>
<proteinExistence type="inferred from homology"/>
<feature type="compositionally biased region" description="Acidic residues" evidence="2">
    <location>
        <begin position="445"/>
        <end position="468"/>
    </location>
</feature>
<dbReference type="PANTHER" id="PTHR12794">
    <property type="entry name" value="GEMIN2"/>
    <property type="match status" value="1"/>
</dbReference>
<gene>
    <name evidence="3" type="ORF">ACJ73_03138</name>
</gene>
<sequence length="516" mass="57390">MSEKRKAPSSEPSSSPYTKRARPTDPNDDSCPPTPIIPTTTRPQPKNDPVYGQKHAFPGLDDSIDEDQLFYGPAEDGIEYLRMVRYADFLSPTLIPVSISPQTSEARTLPAIFVSKTVLQQGDNTRVPIPEARHQGNDDGAILDVGVNTGQTGFYSDGVYIAYSSAPKHLQTSAASHTSSSDPQEIYYSLLHRRFLLLRSTLKCTPPASVIASLGPQRPITLPRSSKRARAEWEQIIQTMDPRMAQLACMDMESVLRLLAIVTRLLSKTVRGGESAQVKRLGAWAWGLLGRCRAVGEMGSEEVGDIRELGKRAVRILVKVRESEAVDVQGIEGGEGGEEDEEEAEETEGKQEEPAYGSRGNINENGDVDAGEKNVDELNITDDVASTSGNIAEHITAHGEADEDIVPRTRGVDVQDELEAAKARLQARLHQQQQGDTLDPRENEFEGEWTNDNDYDVEEEEEEEEGEVDDDYEFINVQQYTRAMLDMIISVIGEFYGQRDLLEFRDIWEEDFDVAW</sequence>
<reference evidence="3 4" key="1">
    <citation type="submission" date="2015-08" db="EMBL/GenBank/DDBJ databases">
        <title>Emmonsia species relationships and genome sequence.</title>
        <authorList>
            <person name="Cuomo C.A."/>
            <person name="Schwartz I.S."/>
            <person name="Kenyon C."/>
            <person name="De Hoog G.S."/>
            <person name="Govender N.P."/>
            <person name="Botha A."/>
            <person name="Moreno L."/>
            <person name="De Vries M."/>
            <person name="Munoz J.F."/>
            <person name="Stielow J.B."/>
        </authorList>
    </citation>
    <scope>NUCLEOTIDE SEQUENCE [LARGE SCALE GENOMIC DNA]</scope>
    <source>
        <strain evidence="3 4">EI222</strain>
    </source>
</reference>
<keyword evidence="4" id="KW-1185">Reference proteome</keyword>
<dbReference type="Gene3D" id="1.20.58.1070">
    <property type="match status" value="1"/>
</dbReference>
<dbReference type="OrthoDB" id="428895at2759"/>